<feature type="transmembrane region" description="Helical" evidence="1">
    <location>
        <begin position="30"/>
        <end position="53"/>
    </location>
</feature>
<organism evidence="2 3">
    <name type="scientific">Aphanocapsa feldmannii 277cI</name>
    <dbReference type="NCBI Taxonomy" id="2507554"/>
    <lineage>
        <taxon>Bacteria</taxon>
        <taxon>Bacillati</taxon>
        <taxon>Cyanobacteriota</taxon>
        <taxon>Cyanophyceae</taxon>
        <taxon>Oscillatoriophycideae</taxon>
        <taxon>Chroococcales</taxon>
        <taxon>Microcystaceae</taxon>
        <taxon>Aphanocapsa</taxon>
    </lineage>
</organism>
<protein>
    <submittedName>
        <fullName evidence="2">DUF3593 domain-containing protein</fullName>
    </submittedName>
</protein>
<dbReference type="InterPro" id="IPR021995">
    <property type="entry name" value="DUF3593"/>
</dbReference>
<name>A0A524RRZ1_9CHRO</name>
<feature type="transmembrane region" description="Helical" evidence="1">
    <location>
        <begin position="6"/>
        <end position="23"/>
    </location>
</feature>
<dbReference type="PANTHER" id="PTHR35473">
    <property type="entry name" value="1-ACYL-SN-GLYCEROL-3-PHOSPHATE ACYLTRANSFERASE"/>
    <property type="match status" value="1"/>
</dbReference>
<dbReference type="Proteomes" id="UP000315454">
    <property type="component" value="Unassembled WGS sequence"/>
</dbReference>
<dbReference type="EMBL" id="SRMN01000143">
    <property type="protein sequence ID" value="TGH19612.1"/>
    <property type="molecule type" value="Genomic_DNA"/>
</dbReference>
<keyword evidence="1" id="KW-0472">Membrane</keyword>
<keyword evidence="1" id="KW-0812">Transmembrane</keyword>
<accession>A0A524RRZ1</accession>
<proteinExistence type="predicted"/>
<evidence type="ECO:0000313" key="2">
    <source>
        <dbReference type="EMBL" id="TGH19612.1"/>
    </source>
</evidence>
<sequence length="113" mass="12484">MGKESLFAASLLPYLVFLWFAWNSRRFPRLALLGFTATLLFVAVTIVAALIAQQRFGAQLADVDSLHGSAEAFLTISNLLVLWGFSRQGPDRCTNGNLVAADGERLARDDRRK</sequence>
<keyword evidence="1" id="KW-1133">Transmembrane helix</keyword>
<dbReference type="Pfam" id="PF12159">
    <property type="entry name" value="DUF3593"/>
    <property type="match status" value="1"/>
</dbReference>
<gene>
    <name evidence="2" type="ORF">ERJ68_08190</name>
</gene>
<dbReference type="PANTHER" id="PTHR35473:SF3">
    <property type="entry name" value="1-ACYL-SN-GLYCEROL-3-PHOSPHATE ACYLTRANSFERASE"/>
    <property type="match status" value="1"/>
</dbReference>
<feature type="transmembrane region" description="Helical" evidence="1">
    <location>
        <begin position="65"/>
        <end position="85"/>
    </location>
</feature>
<comment type="caution">
    <text evidence="2">The sequence shown here is derived from an EMBL/GenBank/DDBJ whole genome shotgun (WGS) entry which is preliminary data.</text>
</comment>
<evidence type="ECO:0000313" key="3">
    <source>
        <dbReference type="Proteomes" id="UP000315454"/>
    </source>
</evidence>
<reference evidence="2 3" key="1">
    <citation type="journal article" date="2019" name="mSystems">
        <title>Life at home and on the roam: Genomic adaptions reflect the dual lifestyle of an intracellular, facultative symbiont.</title>
        <authorList>
            <person name="Burgsdorf I."/>
        </authorList>
    </citation>
    <scope>NUCLEOTIDE SEQUENCE [LARGE SCALE GENOMIC DNA]</scope>
    <source>
        <strain evidence="2">277cI</strain>
    </source>
</reference>
<evidence type="ECO:0000256" key="1">
    <source>
        <dbReference type="SAM" id="Phobius"/>
    </source>
</evidence>
<dbReference type="AlphaFoldDB" id="A0A524RRZ1"/>